<gene>
    <name evidence="4" type="ORF">BHE16_03010</name>
</gene>
<dbReference type="EMBL" id="CP018135">
    <property type="protein sequence ID" value="APF40163.1"/>
    <property type="molecule type" value="Genomic_DNA"/>
</dbReference>
<sequence length="269" mass="29032">MVHLENADDPRVADYVALSDAALRQKRDPEQGIYIAESTNVVKRAIGAGHTPRSFFLTEKWLPKLSEEIARFPEVPVLMGSPEILKEIAGFHLHRGALAAMNRPAPLSLEEVIANARRIVVIEDIVEHTNLGAIFRSAAGLNFDAVLISEQCADPLYRRSIRVSMGGVFQIPWARTGPLDKALTQLKTSGFTVAAMELTADSIDIDSFNAGSLDKLALVLGTEGAGVSESTLKLADVALQIPMRAGVDSLNVAAASSVAMWELRYRGTA</sequence>
<dbReference type="InterPro" id="IPR029026">
    <property type="entry name" value="tRNA_m1G_MTases_N"/>
</dbReference>
<evidence type="ECO:0000313" key="5">
    <source>
        <dbReference type="Proteomes" id="UP000183530"/>
    </source>
</evidence>
<evidence type="ECO:0000256" key="2">
    <source>
        <dbReference type="ARBA" id="ARBA00022679"/>
    </source>
</evidence>
<dbReference type="Proteomes" id="UP000183530">
    <property type="component" value="Chromosome"/>
</dbReference>
<dbReference type="PANTHER" id="PTHR43191:SF12">
    <property type="entry name" value="RRNA METHYLASE"/>
    <property type="match status" value="1"/>
</dbReference>
<accession>A0A1L2ZLA1</accession>
<proteinExistence type="predicted"/>
<dbReference type="PANTHER" id="PTHR43191">
    <property type="entry name" value="RRNA METHYLTRANSFERASE 3"/>
    <property type="match status" value="1"/>
</dbReference>
<dbReference type="InterPro" id="IPR029064">
    <property type="entry name" value="Ribosomal_eL30-like_sf"/>
</dbReference>
<organism evidence="4 5">
    <name type="scientific">Neomicrococcus aestuarii</name>
    <dbReference type="NCBI Taxonomy" id="556325"/>
    <lineage>
        <taxon>Bacteria</taxon>
        <taxon>Bacillati</taxon>
        <taxon>Actinomycetota</taxon>
        <taxon>Actinomycetes</taxon>
        <taxon>Micrococcales</taxon>
        <taxon>Micrococcaceae</taxon>
        <taxon>Neomicrococcus</taxon>
    </lineage>
</organism>
<dbReference type="Pfam" id="PF00588">
    <property type="entry name" value="SpoU_methylase"/>
    <property type="match status" value="1"/>
</dbReference>
<reference evidence="4 5" key="1">
    <citation type="submission" date="2016-11" db="EMBL/GenBank/DDBJ databases">
        <title>Genome sequencing of Zhihengliuella aestuarii B18 antagonistic to Plasmodiophora brassicae.</title>
        <authorList>
            <person name="Luo Y."/>
        </authorList>
    </citation>
    <scope>NUCLEOTIDE SEQUENCE [LARGE SCALE GENOMIC DNA]</scope>
    <source>
        <strain evidence="4 5">B18</strain>
    </source>
</reference>
<feature type="domain" description="tRNA/rRNA methyltransferase SpoU type" evidence="3">
    <location>
        <begin position="119"/>
        <end position="261"/>
    </location>
</feature>
<keyword evidence="5" id="KW-1185">Reference proteome</keyword>
<dbReference type="Gene3D" id="3.40.1280.10">
    <property type="match status" value="1"/>
</dbReference>
<dbReference type="CDD" id="cd18095">
    <property type="entry name" value="SpoU-like_rRNA-MTase"/>
    <property type="match status" value="1"/>
</dbReference>
<dbReference type="SUPFAM" id="SSF75217">
    <property type="entry name" value="alpha/beta knot"/>
    <property type="match status" value="1"/>
</dbReference>
<dbReference type="Gene3D" id="3.30.1330.30">
    <property type="match status" value="1"/>
</dbReference>
<keyword evidence="1 4" id="KW-0489">Methyltransferase</keyword>
<keyword evidence="2 4" id="KW-0808">Transferase</keyword>
<dbReference type="STRING" id="556325.BHE16_03010"/>
<evidence type="ECO:0000259" key="3">
    <source>
        <dbReference type="Pfam" id="PF00588"/>
    </source>
</evidence>
<dbReference type="GO" id="GO:0006396">
    <property type="term" value="P:RNA processing"/>
    <property type="evidence" value="ECO:0007669"/>
    <property type="project" value="InterPro"/>
</dbReference>
<dbReference type="SUPFAM" id="SSF55315">
    <property type="entry name" value="L30e-like"/>
    <property type="match status" value="1"/>
</dbReference>
<dbReference type="GO" id="GO:0032259">
    <property type="term" value="P:methylation"/>
    <property type="evidence" value="ECO:0007669"/>
    <property type="project" value="UniProtKB-KW"/>
</dbReference>
<dbReference type="InterPro" id="IPR029028">
    <property type="entry name" value="Alpha/beta_knot_MTases"/>
</dbReference>
<evidence type="ECO:0000313" key="4">
    <source>
        <dbReference type="EMBL" id="APF40163.1"/>
    </source>
</evidence>
<dbReference type="InterPro" id="IPR001537">
    <property type="entry name" value="SpoU_MeTrfase"/>
</dbReference>
<dbReference type="OrthoDB" id="3190829at2"/>
<dbReference type="GO" id="GO:0003723">
    <property type="term" value="F:RNA binding"/>
    <property type="evidence" value="ECO:0007669"/>
    <property type="project" value="InterPro"/>
</dbReference>
<dbReference type="AlphaFoldDB" id="A0A1L2ZLA1"/>
<dbReference type="GO" id="GO:0008173">
    <property type="term" value="F:RNA methyltransferase activity"/>
    <property type="evidence" value="ECO:0007669"/>
    <property type="project" value="InterPro"/>
</dbReference>
<evidence type="ECO:0000256" key="1">
    <source>
        <dbReference type="ARBA" id="ARBA00022603"/>
    </source>
</evidence>
<dbReference type="InterPro" id="IPR051259">
    <property type="entry name" value="rRNA_Methyltransferase"/>
</dbReference>
<dbReference type="KEGG" id="nae:BHE16_03010"/>
<name>A0A1L2ZLA1_9MICC</name>
<protein>
    <submittedName>
        <fullName evidence="4">rRNA methyltransferase</fullName>
    </submittedName>
</protein>